<accession>A0ABS5U203</accession>
<dbReference type="PROSITE" id="PS50893">
    <property type="entry name" value="ABC_TRANSPORTER_2"/>
    <property type="match status" value="1"/>
</dbReference>
<dbReference type="InterPro" id="IPR017871">
    <property type="entry name" value="ABC_transporter-like_CS"/>
</dbReference>
<keyword evidence="8" id="KW-1185">Reference proteome</keyword>
<comment type="caution">
    <text evidence="7">The sequence shown here is derived from an EMBL/GenBank/DDBJ whole genome shotgun (WGS) entry which is preliminary data.</text>
</comment>
<evidence type="ECO:0000259" key="6">
    <source>
        <dbReference type="PROSITE" id="PS50893"/>
    </source>
</evidence>
<evidence type="ECO:0000313" key="7">
    <source>
        <dbReference type="EMBL" id="MBT0995382.1"/>
    </source>
</evidence>
<dbReference type="SUPFAM" id="SSF52540">
    <property type="entry name" value="P-loop containing nucleoside triphosphate hydrolases"/>
    <property type="match status" value="1"/>
</dbReference>
<dbReference type="PROSITE" id="PS00211">
    <property type="entry name" value="ABC_TRANSPORTER_1"/>
    <property type="match status" value="1"/>
</dbReference>
<dbReference type="SMART" id="SM00382">
    <property type="entry name" value="AAA"/>
    <property type="match status" value="1"/>
</dbReference>
<name>A0ABS5U203_9CELL</name>
<dbReference type="RefSeq" id="WP_214353085.1">
    <property type="nucleotide sequence ID" value="NZ_JAHBOH010000002.1"/>
</dbReference>
<keyword evidence="4 7" id="KW-0067">ATP-binding</keyword>
<feature type="domain" description="ABC transporter" evidence="6">
    <location>
        <begin position="1"/>
        <end position="232"/>
    </location>
</feature>
<dbReference type="PANTHER" id="PTHR43335:SF4">
    <property type="entry name" value="ABC TRANSPORTER, ATP-BINDING PROTEIN"/>
    <property type="match status" value="1"/>
</dbReference>
<dbReference type="InterPro" id="IPR003593">
    <property type="entry name" value="AAA+_ATPase"/>
</dbReference>
<dbReference type="Proteomes" id="UP000722125">
    <property type="component" value="Unassembled WGS sequence"/>
</dbReference>
<dbReference type="InterPro" id="IPR027417">
    <property type="entry name" value="P-loop_NTPase"/>
</dbReference>
<organism evidence="7 8">
    <name type="scientific">Cellulomonas fulva</name>
    <dbReference type="NCBI Taxonomy" id="2835530"/>
    <lineage>
        <taxon>Bacteria</taxon>
        <taxon>Bacillati</taxon>
        <taxon>Actinomycetota</taxon>
        <taxon>Actinomycetes</taxon>
        <taxon>Micrococcales</taxon>
        <taxon>Cellulomonadaceae</taxon>
        <taxon>Cellulomonas</taxon>
    </lineage>
</organism>
<dbReference type="PANTHER" id="PTHR43335">
    <property type="entry name" value="ABC TRANSPORTER, ATP-BINDING PROTEIN"/>
    <property type="match status" value="1"/>
</dbReference>
<proteinExistence type="inferred from homology"/>
<dbReference type="EMBL" id="JAHBOH010000002">
    <property type="protein sequence ID" value="MBT0995382.1"/>
    <property type="molecule type" value="Genomic_DNA"/>
</dbReference>
<dbReference type="Pfam" id="PF00005">
    <property type="entry name" value="ABC_tran"/>
    <property type="match status" value="1"/>
</dbReference>
<gene>
    <name evidence="7" type="ORF">KIN34_13920</name>
</gene>
<evidence type="ECO:0000256" key="3">
    <source>
        <dbReference type="ARBA" id="ARBA00022741"/>
    </source>
</evidence>
<reference evidence="7 8" key="1">
    <citation type="submission" date="2021-05" db="EMBL/GenBank/DDBJ databases">
        <title>Description of Cellulomonas sp. DKR-3 sp. nov.</title>
        <authorList>
            <person name="Dahal R.H."/>
            <person name="Chaudhary D.K."/>
        </authorList>
    </citation>
    <scope>NUCLEOTIDE SEQUENCE [LARGE SCALE GENOMIC DNA]</scope>
    <source>
        <strain evidence="7 8">DKR-3</strain>
    </source>
</reference>
<dbReference type="InterPro" id="IPR003439">
    <property type="entry name" value="ABC_transporter-like_ATP-bd"/>
</dbReference>
<comment type="similarity">
    <text evidence="1">Belongs to the ABC transporter superfamily.</text>
</comment>
<sequence>MSTRGLRKTYRRFDLSQVVAVEGLDLDVPAGGVHGFLGPNGSGKTTTIRMLLGLAAPDSGEMRLFGVPVPQRLPDVVGRVGAVVEQPKFVPMFSGRRNLQLLATAIETPHARVEEVLELVDLRERARDPFRRFSLGMKQRLAIAATLLKDPDLLIFDEPTNGLDPAGIRDVRATMRRLAGEGRTVLVSSHILAEVEQVADTVSIVARGRLVAEGTVAALVRGRGQVRVLVPDRAAAAALLAAQGWTVQPEGDGLVVAGTADGGAVNEVLARGGVYAHDLRTVHDDLESVFLELTAHVGTGGTQRRGRRGRTSDDHEVVA</sequence>
<evidence type="ECO:0000256" key="5">
    <source>
        <dbReference type="SAM" id="MobiDB-lite"/>
    </source>
</evidence>
<evidence type="ECO:0000256" key="4">
    <source>
        <dbReference type="ARBA" id="ARBA00022840"/>
    </source>
</evidence>
<evidence type="ECO:0000313" key="8">
    <source>
        <dbReference type="Proteomes" id="UP000722125"/>
    </source>
</evidence>
<dbReference type="Gene3D" id="3.40.50.300">
    <property type="entry name" value="P-loop containing nucleotide triphosphate hydrolases"/>
    <property type="match status" value="1"/>
</dbReference>
<evidence type="ECO:0000256" key="1">
    <source>
        <dbReference type="ARBA" id="ARBA00005417"/>
    </source>
</evidence>
<feature type="region of interest" description="Disordered" evidence="5">
    <location>
        <begin position="299"/>
        <end position="319"/>
    </location>
</feature>
<keyword evidence="3" id="KW-0547">Nucleotide-binding</keyword>
<evidence type="ECO:0000256" key="2">
    <source>
        <dbReference type="ARBA" id="ARBA00022448"/>
    </source>
</evidence>
<dbReference type="GO" id="GO:0005524">
    <property type="term" value="F:ATP binding"/>
    <property type="evidence" value="ECO:0007669"/>
    <property type="project" value="UniProtKB-KW"/>
</dbReference>
<protein>
    <submittedName>
        <fullName evidence="7">ATP-binding cassette domain-containing protein</fullName>
    </submittedName>
</protein>
<keyword evidence="2" id="KW-0813">Transport</keyword>
<feature type="compositionally biased region" description="Basic and acidic residues" evidence="5">
    <location>
        <begin position="310"/>
        <end position="319"/>
    </location>
</feature>